<evidence type="ECO:0000313" key="3">
    <source>
        <dbReference type="Proteomes" id="UP000295748"/>
    </source>
</evidence>
<protein>
    <submittedName>
        <fullName evidence="2">Nuclear transport factor 2 family protein</fullName>
    </submittedName>
</protein>
<keyword evidence="3" id="KW-1185">Reference proteome</keyword>
<accession>A0ABX5SNQ4</accession>
<feature type="domain" description="SnoaL-like" evidence="1">
    <location>
        <begin position="6"/>
        <end position="106"/>
    </location>
</feature>
<evidence type="ECO:0000313" key="2">
    <source>
        <dbReference type="EMBL" id="QBR87761.1"/>
    </source>
</evidence>
<proteinExistence type="predicted"/>
<evidence type="ECO:0000259" key="1">
    <source>
        <dbReference type="Pfam" id="PF12680"/>
    </source>
</evidence>
<dbReference type="EMBL" id="CP038266">
    <property type="protein sequence ID" value="QBR87761.1"/>
    <property type="molecule type" value="Genomic_DNA"/>
</dbReference>
<organism evidence="2 3">
    <name type="scientific">Microbacterium wangchenii</name>
    <dbReference type="NCBI Taxonomy" id="2541726"/>
    <lineage>
        <taxon>Bacteria</taxon>
        <taxon>Bacillati</taxon>
        <taxon>Actinomycetota</taxon>
        <taxon>Actinomycetes</taxon>
        <taxon>Micrococcales</taxon>
        <taxon>Microbacteriaceae</taxon>
        <taxon>Microbacterium</taxon>
    </lineage>
</organism>
<dbReference type="InterPro" id="IPR032710">
    <property type="entry name" value="NTF2-like_dom_sf"/>
</dbReference>
<name>A0ABX5SNQ4_9MICO</name>
<dbReference type="InterPro" id="IPR037401">
    <property type="entry name" value="SnoaL-like"/>
</dbReference>
<dbReference type="SUPFAM" id="SSF54427">
    <property type="entry name" value="NTF2-like"/>
    <property type="match status" value="1"/>
</dbReference>
<sequence length="116" mass="12562">MNDIVAGYLATWNARPEERSRLLAEHFAPSVSYTDPLAQVSGRGELDRLIDGVQAQFPGFVFTPVGATDSHHDQVRFQWGLGPDGAEPVVIGFDVVVLDGEGRVADVRGFLDKVPA</sequence>
<dbReference type="RefSeq" id="WP_135063429.1">
    <property type="nucleotide sequence ID" value="NZ_CP038266.1"/>
</dbReference>
<dbReference type="Gene3D" id="3.10.450.50">
    <property type="match status" value="1"/>
</dbReference>
<reference evidence="2 3" key="1">
    <citation type="submission" date="2019-03" db="EMBL/GenBank/DDBJ databases">
        <authorList>
            <person name="Dong K."/>
        </authorList>
    </citation>
    <scope>NUCLEOTIDE SEQUENCE [LARGE SCALE GENOMIC DNA]</scope>
    <source>
        <strain evidence="3">dk512</strain>
    </source>
</reference>
<gene>
    <name evidence="2" type="ORF">E4K62_03025</name>
</gene>
<dbReference type="Pfam" id="PF12680">
    <property type="entry name" value="SnoaL_2"/>
    <property type="match status" value="1"/>
</dbReference>
<dbReference type="Proteomes" id="UP000295748">
    <property type="component" value="Chromosome"/>
</dbReference>